<sequence>MERPAARRAEDRRKADVSAEKVKSAAMICDVADLTDDPTPRVEVKGGRTAGCPGNGSGCHVGSRRLTCVWGASLPAHGSSAQTAPLAERRNLPRDPPARPTVTHTGGLKAHTARGELTPLPFAPRQGQRDVRSTLYPTFLLPLVADGCVNAHDPPGGPRRIPIATFNEDARDKNANQHGAK</sequence>
<dbReference type="EMBL" id="JAINUG010000161">
    <property type="protein sequence ID" value="KAJ8391194.1"/>
    <property type="molecule type" value="Genomic_DNA"/>
</dbReference>
<proteinExistence type="predicted"/>
<reference evidence="2" key="1">
    <citation type="journal article" date="2023" name="Science">
        <title>Genome structures resolve the early diversification of teleost fishes.</title>
        <authorList>
            <person name="Parey E."/>
            <person name="Louis A."/>
            <person name="Montfort J."/>
            <person name="Bouchez O."/>
            <person name="Roques C."/>
            <person name="Iampietro C."/>
            <person name="Lluch J."/>
            <person name="Castinel A."/>
            <person name="Donnadieu C."/>
            <person name="Desvignes T."/>
            <person name="Floi Bucao C."/>
            <person name="Jouanno E."/>
            <person name="Wen M."/>
            <person name="Mejri S."/>
            <person name="Dirks R."/>
            <person name="Jansen H."/>
            <person name="Henkel C."/>
            <person name="Chen W.J."/>
            <person name="Zahm M."/>
            <person name="Cabau C."/>
            <person name="Klopp C."/>
            <person name="Thompson A.W."/>
            <person name="Robinson-Rechavi M."/>
            <person name="Braasch I."/>
            <person name="Lecointre G."/>
            <person name="Bobe J."/>
            <person name="Postlethwait J.H."/>
            <person name="Berthelot C."/>
            <person name="Roest Crollius H."/>
            <person name="Guiguen Y."/>
        </authorList>
    </citation>
    <scope>NUCLEOTIDE SEQUENCE</scope>
    <source>
        <strain evidence="2">NC1722</strain>
    </source>
</reference>
<gene>
    <name evidence="2" type="ORF">AAFF_G00096230</name>
</gene>
<protein>
    <submittedName>
        <fullName evidence="2">Uncharacterized protein</fullName>
    </submittedName>
</protein>
<organism evidence="2 3">
    <name type="scientific">Aldrovandia affinis</name>
    <dbReference type="NCBI Taxonomy" id="143900"/>
    <lineage>
        <taxon>Eukaryota</taxon>
        <taxon>Metazoa</taxon>
        <taxon>Chordata</taxon>
        <taxon>Craniata</taxon>
        <taxon>Vertebrata</taxon>
        <taxon>Euteleostomi</taxon>
        <taxon>Actinopterygii</taxon>
        <taxon>Neopterygii</taxon>
        <taxon>Teleostei</taxon>
        <taxon>Notacanthiformes</taxon>
        <taxon>Halosauridae</taxon>
        <taxon>Aldrovandia</taxon>
    </lineage>
</organism>
<name>A0AAD7RVP0_9TELE</name>
<evidence type="ECO:0000256" key="1">
    <source>
        <dbReference type="SAM" id="MobiDB-lite"/>
    </source>
</evidence>
<accession>A0AAD7RVP0</accession>
<evidence type="ECO:0000313" key="2">
    <source>
        <dbReference type="EMBL" id="KAJ8391194.1"/>
    </source>
</evidence>
<evidence type="ECO:0000313" key="3">
    <source>
        <dbReference type="Proteomes" id="UP001221898"/>
    </source>
</evidence>
<feature type="region of interest" description="Disordered" evidence="1">
    <location>
        <begin position="155"/>
        <end position="181"/>
    </location>
</feature>
<comment type="caution">
    <text evidence="2">The sequence shown here is derived from an EMBL/GenBank/DDBJ whole genome shotgun (WGS) entry which is preliminary data.</text>
</comment>
<keyword evidence="3" id="KW-1185">Reference proteome</keyword>
<feature type="compositionally biased region" description="Basic and acidic residues" evidence="1">
    <location>
        <begin position="87"/>
        <end position="97"/>
    </location>
</feature>
<dbReference type="AlphaFoldDB" id="A0AAD7RVP0"/>
<feature type="region of interest" description="Disordered" evidence="1">
    <location>
        <begin position="77"/>
        <end position="128"/>
    </location>
</feature>
<dbReference type="Proteomes" id="UP001221898">
    <property type="component" value="Unassembled WGS sequence"/>
</dbReference>